<dbReference type="Proteomes" id="UP000034664">
    <property type="component" value="Unassembled WGS sequence"/>
</dbReference>
<evidence type="ECO:0000313" key="3">
    <source>
        <dbReference type="EMBL" id="KKR72708.1"/>
    </source>
</evidence>
<feature type="compositionally biased region" description="Pro residues" evidence="1">
    <location>
        <begin position="9"/>
        <end position="19"/>
    </location>
</feature>
<dbReference type="EMBL" id="LBZM01000003">
    <property type="protein sequence ID" value="KKR72708.1"/>
    <property type="molecule type" value="Genomic_DNA"/>
</dbReference>
<gene>
    <name evidence="3" type="ORF">UU14_C0003G0071</name>
</gene>
<comment type="caution">
    <text evidence="3">The sequence shown here is derived from an EMBL/GenBank/DDBJ whole genome shotgun (WGS) entry which is preliminary data.</text>
</comment>
<feature type="transmembrane region" description="Helical" evidence="2">
    <location>
        <begin position="26"/>
        <end position="46"/>
    </location>
</feature>
<evidence type="ECO:0008006" key="5">
    <source>
        <dbReference type="Google" id="ProtNLM"/>
    </source>
</evidence>
<keyword evidence="2" id="KW-0472">Membrane</keyword>
<evidence type="ECO:0000313" key="4">
    <source>
        <dbReference type="Proteomes" id="UP000034664"/>
    </source>
</evidence>
<organism evidence="3 4">
    <name type="scientific">Candidatus Roizmanbacteria bacterium GW2011_GWB1_40_7</name>
    <dbReference type="NCBI Taxonomy" id="1618482"/>
    <lineage>
        <taxon>Bacteria</taxon>
        <taxon>Candidatus Roizmaniibacteriota</taxon>
    </lineage>
</organism>
<accession>A0A0G0T6T8</accession>
<sequence length="231" mass="25742">MEPQQPTSSQPPDPIPPAEPAHHTPLKIILIAIGILLAGAILVFVYQTIQANRSWRFTEPPDMMGSINQVSPSPILDETAEWKTYTNTNSISGFQIDIPSIWKELEHSSSFENSSMFQAPDGSQIDLTVEQTTFNDLDSYLSDLDKTNTTAWEGKPSKTIKQTQLITIGNAKGIIRVEDWLAAGFTTKVTYIINDNKVFSITLLPYGDGNFETQEAAKKYDHILSTFTFLE</sequence>
<evidence type="ECO:0000256" key="2">
    <source>
        <dbReference type="SAM" id="Phobius"/>
    </source>
</evidence>
<protein>
    <recommendedName>
        <fullName evidence="5">PsbP C-terminal domain-containing protein</fullName>
    </recommendedName>
</protein>
<name>A0A0G0T6T8_9BACT</name>
<keyword evidence="2" id="KW-0812">Transmembrane</keyword>
<reference evidence="3 4" key="1">
    <citation type="journal article" date="2015" name="Nature">
        <title>rRNA introns, odd ribosomes, and small enigmatic genomes across a large radiation of phyla.</title>
        <authorList>
            <person name="Brown C.T."/>
            <person name="Hug L.A."/>
            <person name="Thomas B.C."/>
            <person name="Sharon I."/>
            <person name="Castelle C.J."/>
            <person name="Singh A."/>
            <person name="Wilkins M.J."/>
            <person name="Williams K.H."/>
            <person name="Banfield J.F."/>
        </authorList>
    </citation>
    <scope>NUCLEOTIDE SEQUENCE [LARGE SCALE GENOMIC DNA]</scope>
</reference>
<feature type="region of interest" description="Disordered" evidence="1">
    <location>
        <begin position="1"/>
        <end position="20"/>
    </location>
</feature>
<dbReference type="AlphaFoldDB" id="A0A0G0T6T8"/>
<keyword evidence="2" id="KW-1133">Transmembrane helix</keyword>
<evidence type="ECO:0000256" key="1">
    <source>
        <dbReference type="SAM" id="MobiDB-lite"/>
    </source>
</evidence>
<proteinExistence type="predicted"/>